<keyword evidence="6 10" id="KW-1133">Transmembrane helix</keyword>
<dbReference type="GO" id="GO:0032977">
    <property type="term" value="F:membrane insertase activity"/>
    <property type="evidence" value="ECO:0007669"/>
    <property type="project" value="InterPro"/>
</dbReference>
<dbReference type="NCBIfam" id="TIGR03592">
    <property type="entry name" value="yidC_oxa1_cterm"/>
    <property type="match status" value="1"/>
</dbReference>
<dbReference type="AlphaFoldDB" id="A0A1G2H3U6"/>
<comment type="caution">
    <text evidence="12">The sequence shown here is derived from an EMBL/GenBank/DDBJ whole genome shotgun (WGS) entry which is preliminary data.</text>
</comment>
<evidence type="ECO:0000259" key="11">
    <source>
        <dbReference type="Pfam" id="PF02096"/>
    </source>
</evidence>
<feature type="transmembrane region" description="Helical" evidence="10">
    <location>
        <begin position="20"/>
        <end position="47"/>
    </location>
</feature>
<dbReference type="CDD" id="cd20070">
    <property type="entry name" value="5TM_YidC_Alb3"/>
    <property type="match status" value="1"/>
</dbReference>
<keyword evidence="3" id="KW-1003">Cell membrane</keyword>
<feature type="transmembrane region" description="Helical" evidence="10">
    <location>
        <begin position="193"/>
        <end position="214"/>
    </location>
</feature>
<sequence>MSSIFHNLFYRPILNALGVFIVFLPGSSFGSAIILLTIAINILLLPLTHRMKRSQQKMNEIQPHLERIKQQYKDSKEEQARRTLELYRQHNINPFSGFLLLFVQIPLFIALFRVLQASNESFRSDLYPILPNVPPLDPLFLGFINLAAPNIFLAIIAGVTQFIQGKLLVPPASSVSKEKENDFQQIMQKQMRYVMPVFILILGMQLPSALSLYWTTLSIFGIVHEGIVRHRARAISLSHGEHTGDRK</sequence>
<dbReference type="Proteomes" id="UP000177954">
    <property type="component" value="Unassembled WGS sequence"/>
</dbReference>
<keyword evidence="2" id="KW-0813">Transport</keyword>
<dbReference type="GO" id="GO:0051205">
    <property type="term" value="P:protein insertion into membrane"/>
    <property type="evidence" value="ECO:0007669"/>
    <property type="project" value="TreeGrafter"/>
</dbReference>
<dbReference type="PANTHER" id="PTHR12428">
    <property type="entry name" value="OXA1"/>
    <property type="match status" value="1"/>
</dbReference>
<feature type="domain" description="Membrane insertase YidC/Oxa/ALB C-terminal" evidence="11">
    <location>
        <begin position="29"/>
        <end position="228"/>
    </location>
</feature>
<protein>
    <recommendedName>
        <fullName evidence="11">Membrane insertase YidC/Oxa/ALB C-terminal domain-containing protein</fullName>
    </recommendedName>
</protein>
<keyword evidence="4 9" id="KW-0812">Transmembrane</keyword>
<gene>
    <name evidence="12" type="ORF">A3J04_01105</name>
</gene>
<keyword evidence="5" id="KW-0653">Protein transport</keyword>
<dbReference type="STRING" id="1802129.A3J04_01105"/>
<keyword evidence="8" id="KW-0143">Chaperone</keyword>
<comment type="subcellular location">
    <subcellularLocation>
        <location evidence="1">Cell membrane</location>
        <topology evidence="1">Multi-pass membrane protein</topology>
    </subcellularLocation>
    <subcellularLocation>
        <location evidence="9">Membrane</location>
        <topology evidence="9">Multi-pass membrane protein</topology>
    </subcellularLocation>
</comment>
<evidence type="ECO:0000256" key="4">
    <source>
        <dbReference type="ARBA" id="ARBA00022692"/>
    </source>
</evidence>
<evidence type="ECO:0000256" key="5">
    <source>
        <dbReference type="ARBA" id="ARBA00022927"/>
    </source>
</evidence>
<evidence type="ECO:0000313" key="13">
    <source>
        <dbReference type="Proteomes" id="UP000177954"/>
    </source>
</evidence>
<dbReference type="GO" id="GO:0015031">
    <property type="term" value="P:protein transport"/>
    <property type="evidence" value="ECO:0007669"/>
    <property type="project" value="UniProtKB-KW"/>
</dbReference>
<feature type="transmembrane region" description="Helical" evidence="10">
    <location>
        <begin position="138"/>
        <end position="159"/>
    </location>
</feature>
<dbReference type="GO" id="GO:0005886">
    <property type="term" value="C:plasma membrane"/>
    <property type="evidence" value="ECO:0007669"/>
    <property type="project" value="UniProtKB-SubCell"/>
</dbReference>
<dbReference type="InterPro" id="IPR001708">
    <property type="entry name" value="YidC/ALB3/OXA1/COX18"/>
</dbReference>
<evidence type="ECO:0000256" key="8">
    <source>
        <dbReference type="ARBA" id="ARBA00023186"/>
    </source>
</evidence>
<feature type="transmembrane region" description="Helical" evidence="10">
    <location>
        <begin position="98"/>
        <end position="118"/>
    </location>
</feature>
<evidence type="ECO:0000256" key="3">
    <source>
        <dbReference type="ARBA" id="ARBA00022475"/>
    </source>
</evidence>
<evidence type="ECO:0000256" key="6">
    <source>
        <dbReference type="ARBA" id="ARBA00022989"/>
    </source>
</evidence>
<dbReference type="InterPro" id="IPR047196">
    <property type="entry name" value="YidC_ALB_C"/>
</dbReference>
<evidence type="ECO:0000256" key="10">
    <source>
        <dbReference type="SAM" id="Phobius"/>
    </source>
</evidence>
<keyword evidence="7 10" id="KW-0472">Membrane</keyword>
<name>A0A1G2H3U6_9BACT</name>
<evidence type="ECO:0000313" key="12">
    <source>
        <dbReference type="EMBL" id="OGZ57000.1"/>
    </source>
</evidence>
<dbReference type="EMBL" id="MHNZ01000003">
    <property type="protein sequence ID" value="OGZ57000.1"/>
    <property type="molecule type" value="Genomic_DNA"/>
</dbReference>
<evidence type="ECO:0000256" key="2">
    <source>
        <dbReference type="ARBA" id="ARBA00022448"/>
    </source>
</evidence>
<accession>A0A1G2H3U6</accession>
<evidence type="ECO:0000256" key="1">
    <source>
        <dbReference type="ARBA" id="ARBA00004651"/>
    </source>
</evidence>
<reference evidence="12 13" key="1">
    <citation type="journal article" date="2016" name="Nat. Commun.">
        <title>Thousands of microbial genomes shed light on interconnected biogeochemical processes in an aquifer system.</title>
        <authorList>
            <person name="Anantharaman K."/>
            <person name="Brown C.T."/>
            <person name="Hug L.A."/>
            <person name="Sharon I."/>
            <person name="Castelle C.J."/>
            <person name="Probst A.J."/>
            <person name="Thomas B.C."/>
            <person name="Singh A."/>
            <person name="Wilkins M.J."/>
            <person name="Karaoz U."/>
            <person name="Brodie E.L."/>
            <person name="Williams K.H."/>
            <person name="Hubbard S.S."/>
            <person name="Banfield J.F."/>
        </authorList>
    </citation>
    <scope>NUCLEOTIDE SEQUENCE [LARGE SCALE GENOMIC DNA]</scope>
</reference>
<evidence type="ECO:0000256" key="7">
    <source>
        <dbReference type="ARBA" id="ARBA00023136"/>
    </source>
</evidence>
<organism evidence="12 13">
    <name type="scientific">Candidatus Ryanbacteria bacterium RIFCSPLOWO2_02_FULL_47_14</name>
    <dbReference type="NCBI Taxonomy" id="1802129"/>
    <lineage>
        <taxon>Bacteria</taxon>
        <taxon>Candidatus Ryaniibacteriota</taxon>
    </lineage>
</organism>
<comment type="similarity">
    <text evidence="9">Belongs to the OXA1/ALB3/YidC family.</text>
</comment>
<dbReference type="PANTHER" id="PTHR12428:SF65">
    <property type="entry name" value="CYTOCHROME C OXIDASE ASSEMBLY PROTEIN COX18, MITOCHONDRIAL"/>
    <property type="match status" value="1"/>
</dbReference>
<dbReference type="Pfam" id="PF02096">
    <property type="entry name" value="60KD_IMP"/>
    <property type="match status" value="1"/>
</dbReference>
<evidence type="ECO:0000256" key="9">
    <source>
        <dbReference type="RuleBase" id="RU003945"/>
    </source>
</evidence>
<proteinExistence type="inferred from homology"/>
<dbReference type="InterPro" id="IPR028055">
    <property type="entry name" value="YidC/Oxa/ALB_C"/>
</dbReference>